<proteinExistence type="predicted"/>
<dbReference type="AlphaFoldDB" id="A0A1I3MWE6"/>
<sequence>MTSTSRHQQSRWRLDGCDRDRIERERQTLPPQRGVEHSRLDVRRYRLGRASASGLVPEILHDLASDVLFLETSHATNTSVHLAEYRATIDLEVTDHASAVFVDGDRE</sequence>
<dbReference type="GO" id="GO:0008080">
    <property type="term" value="F:N-acetyltransferase activity"/>
    <property type="evidence" value="ECO:0007669"/>
    <property type="project" value="InterPro"/>
</dbReference>
<gene>
    <name evidence="1" type="ORF">SAMN05443661_11157</name>
</gene>
<dbReference type="GO" id="GO:0046677">
    <property type="term" value="P:response to antibiotic"/>
    <property type="evidence" value="ECO:0007669"/>
    <property type="project" value="InterPro"/>
</dbReference>
<protein>
    <submittedName>
        <fullName evidence="1">Aminoglycoside 3-N-acetyltransferase</fullName>
    </submittedName>
</protein>
<evidence type="ECO:0000313" key="2">
    <source>
        <dbReference type="Proteomes" id="UP000182829"/>
    </source>
</evidence>
<dbReference type="EMBL" id="FORO01000011">
    <property type="protein sequence ID" value="SFJ01075.1"/>
    <property type="molecule type" value="Genomic_DNA"/>
</dbReference>
<dbReference type="Proteomes" id="UP000182829">
    <property type="component" value="Unassembled WGS sequence"/>
</dbReference>
<organism evidence="1 2">
    <name type="scientific">Natronobacterium gregoryi</name>
    <dbReference type="NCBI Taxonomy" id="44930"/>
    <lineage>
        <taxon>Archaea</taxon>
        <taxon>Methanobacteriati</taxon>
        <taxon>Methanobacteriota</taxon>
        <taxon>Stenosarchaea group</taxon>
        <taxon>Halobacteria</taxon>
        <taxon>Halobacteriales</taxon>
        <taxon>Natrialbaceae</taxon>
        <taxon>Natronobacterium</taxon>
    </lineage>
</organism>
<evidence type="ECO:0000313" key="1">
    <source>
        <dbReference type="EMBL" id="SFJ01075.1"/>
    </source>
</evidence>
<accession>A0A1I3MWE6</accession>
<keyword evidence="1" id="KW-0808">Transferase</keyword>
<name>A0A1I3MWE6_9EURY</name>
<reference evidence="1 2" key="1">
    <citation type="submission" date="2016-10" db="EMBL/GenBank/DDBJ databases">
        <authorList>
            <person name="de Groot N.N."/>
        </authorList>
    </citation>
    <scope>NUCLEOTIDE SEQUENCE [LARGE SCALE GENOMIC DNA]</scope>
    <source>
        <strain evidence="1 2">SP2</strain>
    </source>
</reference>
<dbReference type="Pfam" id="PF02522">
    <property type="entry name" value="Antibiotic_NAT"/>
    <property type="match status" value="1"/>
</dbReference>
<dbReference type="InterPro" id="IPR003679">
    <property type="entry name" value="Amioglycoside_AcTrfase"/>
</dbReference>